<keyword evidence="2" id="KW-1185">Reference proteome</keyword>
<feature type="non-terminal residue" evidence="1">
    <location>
        <position position="104"/>
    </location>
</feature>
<evidence type="ECO:0008006" key="3">
    <source>
        <dbReference type="Google" id="ProtNLM"/>
    </source>
</evidence>
<comment type="caution">
    <text evidence="1">The sequence shown here is derived from an EMBL/GenBank/DDBJ whole genome shotgun (WGS) entry which is preliminary data.</text>
</comment>
<dbReference type="SUPFAM" id="SSF52540">
    <property type="entry name" value="P-loop containing nucleoside triphosphate hydrolases"/>
    <property type="match status" value="1"/>
</dbReference>
<gene>
    <name evidence="1" type="ORF">SPIL2461_LOCUS9829</name>
</gene>
<evidence type="ECO:0000313" key="1">
    <source>
        <dbReference type="EMBL" id="CAE7398723.1"/>
    </source>
</evidence>
<dbReference type="Gene3D" id="3.40.50.300">
    <property type="entry name" value="P-loop containing nucleotide triphosphate hydrolases"/>
    <property type="match status" value="1"/>
</dbReference>
<dbReference type="Proteomes" id="UP000649617">
    <property type="component" value="Unassembled WGS sequence"/>
</dbReference>
<reference evidence="1" key="1">
    <citation type="submission" date="2021-02" db="EMBL/GenBank/DDBJ databases">
        <authorList>
            <person name="Dougan E. K."/>
            <person name="Rhodes N."/>
            <person name="Thang M."/>
            <person name="Chan C."/>
        </authorList>
    </citation>
    <scope>NUCLEOTIDE SEQUENCE</scope>
</reference>
<dbReference type="EMBL" id="CAJNIZ010017447">
    <property type="protein sequence ID" value="CAE7398723.1"/>
    <property type="molecule type" value="Genomic_DNA"/>
</dbReference>
<sequence>SLGELSAKLTPWQDYYIVSVNKVAFDAKAMAAALLDSRGTDLSSPSRLALGLRHVSTMQGLSVAFEKVSFSYGSSGLVKPVLANLTFHVPSGAHVGIEGPPGSG</sequence>
<feature type="non-terminal residue" evidence="1">
    <location>
        <position position="1"/>
    </location>
</feature>
<name>A0A812QQI5_SYMPI</name>
<organism evidence="1 2">
    <name type="scientific">Symbiodinium pilosum</name>
    <name type="common">Dinoflagellate</name>
    <dbReference type="NCBI Taxonomy" id="2952"/>
    <lineage>
        <taxon>Eukaryota</taxon>
        <taxon>Sar</taxon>
        <taxon>Alveolata</taxon>
        <taxon>Dinophyceae</taxon>
        <taxon>Suessiales</taxon>
        <taxon>Symbiodiniaceae</taxon>
        <taxon>Symbiodinium</taxon>
    </lineage>
</organism>
<proteinExistence type="predicted"/>
<evidence type="ECO:0000313" key="2">
    <source>
        <dbReference type="Proteomes" id="UP000649617"/>
    </source>
</evidence>
<accession>A0A812QQI5</accession>
<dbReference type="AlphaFoldDB" id="A0A812QQI5"/>
<dbReference type="InterPro" id="IPR027417">
    <property type="entry name" value="P-loop_NTPase"/>
</dbReference>
<protein>
    <recommendedName>
        <fullName evidence="3">ABC transporter domain-containing protein</fullName>
    </recommendedName>
</protein>